<protein>
    <submittedName>
        <fullName evidence="1">Uncharacterized protein</fullName>
    </submittedName>
</protein>
<accession>A0A919H6A0</accession>
<dbReference type="Proteomes" id="UP000600026">
    <property type="component" value="Unassembled WGS sequence"/>
</dbReference>
<gene>
    <name evidence="1" type="ORF">Sxan_56180</name>
</gene>
<evidence type="ECO:0000313" key="2">
    <source>
        <dbReference type="Proteomes" id="UP000600026"/>
    </source>
</evidence>
<dbReference type="AlphaFoldDB" id="A0A919H6A0"/>
<organism evidence="1 2">
    <name type="scientific">Streptomyces xanthophaeus</name>
    <dbReference type="NCBI Taxonomy" id="67385"/>
    <lineage>
        <taxon>Bacteria</taxon>
        <taxon>Bacillati</taxon>
        <taxon>Actinomycetota</taxon>
        <taxon>Actinomycetes</taxon>
        <taxon>Kitasatosporales</taxon>
        <taxon>Streptomycetaceae</taxon>
        <taxon>Streptomyces</taxon>
    </lineage>
</organism>
<sequence length="70" mass="7433">MRDRVLDEGDDIGFGDLTGSEIGENECTGDMKRLFQGGRVVHAPIVDPYGPTGEGPFLTGTYGFLTSAPV</sequence>
<name>A0A919H6A0_9ACTN</name>
<proteinExistence type="predicted"/>
<dbReference type="EMBL" id="BNEE01000006">
    <property type="protein sequence ID" value="GHI88254.1"/>
    <property type="molecule type" value="Genomic_DNA"/>
</dbReference>
<comment type="caution">
    <text evidence="1">The sequence shown here is derived from an EMBL/GenBank/DDBJ whole genome shotgun (WGS) entry which is preliminary data.</text>
</comment>
<reference evidence="1" key="1">
    <citation type="submission" date="2020-09" db="EMBL/GenBank/DDBJ databases">
        <title>Whole genome shotgun sequence of Streptomyces xanthophaeus NBRC 12829.</title>
        <authorList>
            <person name="Komaki H."/>
            <person name="Tamura T."/>
        </authorList>
    </citation>
    <scope>NUCLEOTIDE SEQUENCE</scope>
    <source>
        <strain evidence="1">NBRC 12829</strain>
    </source>
</reference>
<evidence type="ECO:0000313" key="1">
    <source>
        <dbReference type="EMBL" id="GHI88254.1"/>
    </source>
</evidence>
<keyword evidence="2" id="KW-1185">Reference proteome</keyword>